<dbReference type="Proteomes" id="UP000289784">
    <property type="component" value="Unassembled WGS sequence"/>
</dbReference>
<dbReference type="InterPro" id="IPR050640">
    <property type="entry name" value="Bact_2-comp_sensor_kinase"/>
</dbReference>
<evidence type="ECO:0000259" key="4">
    <source>
        <dbReference type="Pfam" id="PF06580"/>
    </source>
</evidence>
<feature type="domain" description="Histidine kinase/HSP90-like ATPase" evidence="3">
    <location>
        <begin position="323"/>
        <end position="415"/>
    </location>
</feature>
<keyword evidence="2" id="KW-0812">Transmembrane</keyword>
<feature type="compositionally biased region" description="Pro residues" evidence="1">
    <location>
        <begin position="415"/>
        <end position="428"/>
    </location>
</feature>
<dbReference type="PANTHER" id="PTHR34220:SF9">
    <property type="entry name" value="SIGNAL TRANSDUCTION HISTIDINE KINASE INTERNAL REGION DOMAIN-CONTAINING PROTEIN"/>
    <property type="match status" value="1"/>
</dbReference>
<dbReference type="InterPro" id="IPR010559">
    <property type="entry name" value="Sig_transdc_His_kin_internal"/>
</dbReference>
<evidence type="ECO:0000313" key="6">
    <source>
        <dbReference type="Proteomes" id="UP000289784"/>
    </source>
</evidence>
<reference evidence="5 6" key="1">
    <citation type="submission" date="2019-01" db="EMBL/GenBank/DDBJ databases">
        <title>Pseudoxanthomonas composti sp. nov., isolated from compost.</title>
        <authorList>
            <person name="Yang G."/>
        </authorList>
    </citation>
    <scope>NUCLEOTIDE SEQUENCE [LARGE SCALE GENOMIC DNA]</scope>
    <source>
        <strain evidence="5 6">GSS15</strain>
    </source>
</reference>
<dbReference type="Pfam" id="PF02518">
    <property type="entry name" value="HATPase_c"/>
    <property type="match status" value="1"/>
</dbReference>
<comment type="caution">
    <text evidence="5">The sequence shown here is derived from an EMBL/GenBank/DDBJ whole genome shotgun (WGS) entry which is preliminary data.</text>
</comment>
<organism evidence="5 6">
    <name type="scientific">Pseudoxanthomonas composti</name>
    <dbReference type="NCBI Taxonomy" id="2137479"/>
    <lineage>
        <taxon>Bacteria</taxon>
        <taxon>Pseudomonadati</taxon>
        <taxon>Pseudomonadota</taxon>
        <taxon>Gammaproteobacteria</taxon>
        <taxon>Lysobacterales</taxon>
        <taxon>Lysobacteraceae</taxon>
        <taxon>Pseudoxanthomonas</taxon>
    </lineage>
</organism>
<protein>
    <submittedName>
        <fullName evidence="5">Sensor histidine kinase</fullName>
    </submittedName>
</protein>
<gene>
    <name evidence="5" type="ORF">EPA99_18225</name>
</gene>
<keyword evidence="2" id="KW-1133">Transmembrane helix</keyword>
<dbReference type="PANTHER" id="PTHR34220">
    <property type="entry name" value="SENSOR HISTIDINE KINASE YPDA"/>
    <property type="match status" value="1"/>
</dbReference>
<keyword evidence="5" id="KW-0418">Kinase</keyword>
<accession>A0A4Q1JRE8</accession>
<evidence type="ECO:0000256" key="2">
    <source>
        <dbReference type="SAM" id="Phobius"/>
    </source>
</evidence>
<keyword evidence="2" id="KW-0472">Membrane</keyword>
<proteinExistence type="predicted"/>
<dbReference type="EMBL" id="SAWZ01000017">
    <property type="protein sequence ID" value="RXQ98911.1"/>
    <property type="molecule type" value="Genomic_DNA"/>
</dbReference>
<dbReference type="SUPFAM" id="SSF55874">
    <property type="entry name" value="ATPase domain of HSP90 chaperone/DNA topoisomerase II/histidine kinase"/>
    <property type="match status" value="1"/>
</dbReference>
<feature type="transmembrane region" description="Helical" evidence="2">
    <location>
        <begin position="39"/>
        <end position="57"/>
    </location>
</feature>
<dbReference type="GO" id="GO:0016020">
    <property type="term" value="C:membrane"/>
    <property type="evidence" value="ECO:0007669"/>
    <property type="project" value="InterPro"/>
</dbReference>
<evidence type="ECO:0000256" key="1">
    <source>
        <dbReference type="SAM" id="MobiDB-lite"/>
    </source>
</evidence>
<dbReference type="OrthoDB" id="2514702at2"/>
<sequence length="461" mass="49888">MFSSFFFFIRIIGAWCLAIGVAAFLWSGMFHGMQSPPGTLFWLIAAGLLVTTSIRVVDHLHRVRVVAGTTDAASLSNRQRRVIDLPMLADEAFELIEGAVRELPRIHAVVATHDSLRLHGLVPRPEVDPARTYAWYNLPGRLLSACAIKRDEVLVTIMPGEATCRVSLRCEPDAGAWRDLFNVDKGVNFEHIESLSRAIARRVAERRRAEQATSAHNANEKELTQARLNLLQAQVEPHFLYNTLANAQVLAATDPPRAEQMLGHLIQYLRRSLPREENALSPLGEELERTQAYLEILKIRMGARLDARVEVPDALKGVTLPSMMLQTLVENAIKHGLEPKPGGGTLWIMARSVEDGIAVTVADDGLGLGVANSSGTGIGLKNLRERLRLTYGGAASFSLTANFPNGVAATLLLPRPQPSHAPPAPPSMPSAHGLHSAASQGQAATVSPPALQGLAGVAQHG</sequence>
<evidence type="ECO:0000313" key="5">
    <source>
        <dbReference type="EMBL" id="RXQ98911.1"/>
    </source>
</evidence>
<feature type="transmembrane region" description="Helical" evidence="2">
    <location>
        <begin position="7"/>
        <end position="27"/>
    </location>
</feature>
<dbReference type="InterPro" id="IPR003594">
    <property type="entry name" value="HATPase_dom"/>
</dbReference>
<dbReference type="RefSeq" id="WP_129472689.1">
    <property type="nucleotide sequence ID" value="NZ_SAWZ01000017.1"/>
</dbReference>
<dbReference type="Gene3D" id="3.30.565.10">
    <property type="entry name" value="Histidine kinase-like ATPase, C-terminal domain"/>
    <property type="match status" value="1"/>
</dbReference>
<dbReference type="Pfam" id="PF06580">
    <property type="entry name" value="His_kinase"/>
    <property type="match status" value="1"/>
</dbReference>
<dbReference type="AlphaFoldDB" id="A0A4Q1JRE8"/>
<feature type="domain" description="Signal transduction histidine kinase internal region" evidence="4">
    <location>
        <begin position="226"/>
        <end position="305"/>
    </location>
</feature>
<dbReference type="InterPro" id="IPR036890">
    <property type="entry name" value="HATPase_C_sf"/>
</dbReference>
<keyword evidence="5" id="KW-0808">Transferase</keyword>
<feature type="region of interest" description="Disordered" evidence="1">
    <location>
        <begin position="413"/>
        <end position="446"/>
    </location>
</feature>
<name>A0A4Q1JRE8_9GAMM</name>
<evidence type="ECO:0000259" key="3">
    <source>
        <dbReference type="Pfam" id="PF02518"/>
    </source>
</evidence>
<keyword evidence="6" id="KW-1185">Reference proteome</keyword>
<dbReference type="GO" id="GO:0000155">
    <property type="term" value="F:phosphorelay sensor kinase activity"/>
    <property type="evidence" value="ECO:0007669"/>
    <property type="project" value="InterPro"/>
</dbReference>